<sequence length="160" mass="18137">MMVAITHIGLTVPDLDKGIQWYENVLGFELIAGPYTMKAEEAEPDSMGQDLFGPNVKKKRNAHMSASNQVGIELFEFDVPKTEGADKNPVWSPGYFHICVVYKDEDALARKIVDNGGERISKTWNTYPGKPYYLVYCKDPFGNMIEVYSHSTEQMYANRD</sequence>
<dbReference type="EMBL" id="JAFDST010000007">
    <property type="protein sequence ID" value="MBP1083902.1"/>
    <property type="molecule type" value="Genomic_DNA"/>
</dbReference>
<reference evidence="2 3" key="1">
    <citation type="submission" date="2021-01" db="EMBL/GenBank/DDBJ databases">
        <title>Genomic Encyclopedia of Type Strains, Phase IV (KMG-IV): sequencing the most valuable type-strain genomes for metagenomic binning, comparative biology and taxonomic classification.</title>
        <authorList>
            <person name="Goeker M."/>
        </authorList>
    </citation>
    <scope>NUCLEOTIDE SEQUENCE [LARGE SCALE GENOMIC DNA]</scope>
    <source>
        <strain evidence="2 3">DSM 103394</strain>
    </source>
</reference>
<dbReference type="PROSITE" id="PS51819">
    <property type="entry name" value="VOC"/>
    <property type="match status" value="1"/>
</dbReference>
<comment type="caution">
    <text evidence="2">The sequence shown here is derived from an EMBL/GenBank/DDBJ whole genome shotgun (WGS) entry which is preliminary data.</text>
</comment>
<dbReference type="RefSeq" id="WP_245213151.1">
    <property type="nucleotide sequence ID" value="NZ_JAFDST010000007.1"/>
</dbReference>
<dbReference type="InterPro" id="IPR037523">
    <property type="entry name" value="VOC_core"/>
</dbReference>
<dbReference type="PANTHER" id="PTHR21366">
    <property type="entry name" value="GLYOXALASE FAMILY PROTEIN"/>
    <property type="match status" value="1"/>
</dbReference>
<evidence type="ECO:0000259" key="1">
    <source>
        <dbReference type="PROSITE" id="PS51819"/>
    </source>
</evidence>
<dbReference type="InterPro" id="IPR050383">
    <property type="entry name" value="GlyoxalaseI/FosfomycinResist"/>
</dbReference>
<dbReference type="Proteomes" id="UP000674416">
    <property type="component" value="Unassembled WGS sequence"/>
</dbReference>
<dbReference type="InterPro" id="IPR004360">
    <property type="entry name" value="Glyas_Fos-R_dOase_dom"/>
</dbReference>
<feature type="domain" description="VOC" evidence="1">
    <location>
        <begin position="4"/>
        <end position="150"/>
    </location>
</feature>
<organism evidence="2 3">
    <name type="scientific">Bacillus capparidis</name>
    <dbReference type="NCBI Taxonomy" id="1840411"/>
    <lineage>
        <taxon>Bacteria</taxon>
        <taxon>Bacillati</taxon>
        <taxon>Bacillota</taxon>
        <taxon>Bacilli</taxon>
        <taxon>Bacillales</taxon>
        <taxon>Bacillaceae</taxon>
        <taxon>Bacillus</taxon>
    </lineage>
</organism>
<evidence type="ECO:0000313" key="3">
    <source>
        <dbReference type="Proteomes" id="UP000674416"/>
    </source>
</evidence>
<gene>
    <name evidence="2" type="ORF">JOC74_004449</name>
</gene>
<dbReference type="InterPro" id="IPR029068">
    <property type="entry name" value="Glyas_Bleomycin-R_OHBP_Dase"/>
</dbReference>
<protein>
    <submittedName>
        <fullName evidence="2">Catechol 2,3-dioxygenase-like lactoylglutathione lyase family enzyme</fullName>
    </submittedName>
</protein>
<keyword evidence="3" id="KW-1185">Reference proteome</keyword>
<dbReference type="Gene3D" id="3.10.180.10">
    <property type="entry name" value="2,3-Dihydroxybiphenyl 1,2-Dioxygenase, domain 1"/>
    <property type="match status" value="1"/>
</dbReference>
<dbReference type="SUPFAM" id="SSF54593">
    <property type="entry name" value="Glyoxalase/Bleomycin resistance protein/Dihydroxybiphenyl dioxygenase"/>
    <property type="match status" value="1"/>
</dbReference>
<dbReference type="Pfam" id="PF00903">
    <property type="entry name" value="Glyoxalase"/>
    <property type="match status" value="1"/>
</dbReference>
<name>A0ABS4D2R4_9BACI</name>
<accession>A0ABS4D2R4</accession>
<proteinExistence type="predicted"/>
<evidence type="ECO:0000313" key="2">
    <source>
        <dbReference type="EMBL" id="MBP1083902.1"/>
    </source>
</evidence>